<reference evidence="2 3" key="1">
    <citation type="journal article" date="2018" name="Evol. Lett.">
        <title>Horizontal gene cluster transfer increased hallucinogenic mushroom diversity.</title>
        <authorList>
            <person name="Reynolds H.T."/>
            <person name="Vijayakumar V."/>
            <person name="Gluck-Thaler E."/>
            <person name="Korotkin H.B."/>
            <person name="Matheny P.B."/>
            <person name="Slot J.C."/>
        </authorList>
    </citation>
    <scope>NUCLEOTIDE SEQUENCE [LARGE SCALE GENOMIC DNA]</scope>
    <source>
        <strain evidence="2 3">SRW20</strain>
    </source>
</reference>
<dbReference type="OrthoDB" id="10036721at2759"/>
<dbReference type="Gene3D" id="2.60.120.260">
    <property type="entry name" value="Galactose-binding domain-like"/>
    <property type="match status" value="1"/>
</dbReference>
<evidence type="ECO:0000313" key="3">
    <source>
        <dbReference type="Proteomes" id="UP000284706"/>
    </source>
</evidence>
<dbReference type="Proteomes" id="UP000284706">
    <property type="component" value="Unassembled WGS sequence"/>
</dbReference>
<proteinExistence type="predicted"/>
<dbReference type="AlphaFoldDB" id="A0A409Y429"/>
<accession>A0A409Y429</accession>
<sequence>MFLQASVLLGLAFLASSALAQTPVSSAPCPDPTILSLHFASWLWTTEVTSSLDIAPVGSRAFRFTPNIPFPPGQLTESVAITIAADDEYELYFQGQFIGAGDNVQLAQVYELVLPIPTNDLVLALNVTNKGVQAGLIMTFQIRLQCGSIETIPSQGARAWKWSADFFEGWQSIGFDDSAWLDVLREGEYGIQPWGDITVPPASTPPSFDP</sequence>
<name>A0A409Y429_9AGAR</name>
<feature type="chain" id="PRO_5019476798" evidence="1">
    <location>
        <begin position="21"/>
        <end position="210"/>
    </location>
</feature>
<protein>
    <submittedName>
        <fullName evidence="2">Uncharacterized protein</fullName>
    </submittedName>
</protein>
<comment type="caution">
    <text evidence="2">The sequence shown here is derived from an EMBL/GenBank/DDBJ whole genome shotgun (WGS) entry which is preliminary data.</text>
</comment>
<evidence type="ECO:0000256" key="1">
    <source>
        <dbReference type="SAM" id="SignalP"/>
    </source>
</evidence>
<organism evidence="2 3">
    <name type="scientific">Gymnopilus dilepis</name>
    <dbReference type="NCBI Taxonomy" id="231916"/>
    <lineage>
        <taxon>Eukaryota</taxon>
        <taxon>Fungi</taxon>
        <taxon>Dikarya</taxon>
        <taxon>Basidiomycota</taxon>
        <taxon>Agaricomycotina</taxon>
        <taxon>Agaricomycetes</taxon>
        <taxon>Agaricomycetidae</taxon>
        <taxon>Agaricales</taxon>
        <taxon>Agaricineae</taxon>
        <taxon>Hymenogastraceae</taxon>
        <taxon>Gymnopilus</taxon>
    </lineage>
</organism>
<evidence type="ECO:0000313" key="2">
    <source>
        <dbReference type="EMBL" id="PPQ97767.1"/>
    </source>
</evidence>
<feature type="signal peptide" evidence="1">
    <location>
        <begin position="1"/>
        <end position="20"/>
    </location>
</feature>
<gene>
    <name evidence="2" type="ORF">CVT26_012797</name>
</gene>
<keyword evidence="1" id="KW-0732">Signal</keyword>
<dbReference type="InParanoid" id="A0A409Y429"/>
<dbReference type="EMBL" id="NHYE01001198">
    <property type="protein sequence ID" value="PPQ97767.1"/>
    <property type="molecule type" value="Genomic_DNA"/>
</dbReference>
<keyword evidence="3" id="KW-1185">Reference proteome</keyword>